<dbReference type="InterPro" id="IPR045179">
    <property type="entry name" value="YgfZ/GcvT"/>
</dbReference>
<evidence type="ECO:0000256" key="2">
    <source>
        <dbReference type="SAM" id="MobiDB-lite"/>
    </source>
</evidence>
<dbReference type="Proteomes" id="UP000035548">
    <property type="component" value="Chromosome"/>
</dbReference>
<dbReference type="InterPro" id="IPR027266">
    <property type="entry name" value="TrmE/GcvT-like"/>
</dbReference>
<reference evidence="3 4" key="1">
    <citation type="journal article" date="2015" name="Genome Announc.">
        <title>Virulence Factor Genes Detected in the Complete Genome Sequence of Corynebacterium uterequi DSM 45634, Isolated from the Uterus of a Maiden Mare.</title>
        <authorList>
            <person name="Ruckert C."/>
            <person name="Kriete M."/>
            <person name="Jaenicke S."/>
            <person name="Winkler A."/>
            <person name="Tauch A."/>
        </authorList>
    </citation>
    <scope>NUCLEOTIDE SEQUENCE [LARGE SCALE GENOMIC DNA]</scope>
    <source>
        <strain evidence="3 4">DSM 45634</strain>
    </source>
</reference>
<dbReference type="Gene3D" id="3.30.1360.120">
    <property type="entry name" value="Probable tRNA modification gtpase trme, domain 1"/>
    <property type="match status" value="1"/>
</dbReference>
<keyword evidence="1" id="KW-0809">Transit peptide</keyword>
<feature type="region of interest" description="Disordered" evidence="2">
    <location>
        <begin position="334"/>
        <end position="367"/>
    </location>
</feature>
<dbReference type="GO" id="GO:0016226">
    <property type="term" value="P:iron-sulfur cluster assembly"/>
    <property type="evidence" value="ECO:0007669"/>
    <property type="project" value="TreeGrafter"/>
</dbReference>
<dbReference type="InterPro" id="IPR017703">
    <property type="entry name" value="YgfZ/GCV_T_CS"/>
</dbReference>
<reference evidence="4" key="2">
    <citation type="submission" date="2015-05" db="EMBL/GenBank/DDBJ databases">
        <title>Complete genome sequence of Corynebacterium uterequi DSM 45634, isolated from the uterus of a maiden mare.</title>
        <authorList>
            <person name="Ruckert C."/>
            <person name="Albersmeier A."/>
            <person name="Winkler A."/>
            <person name="Tauch A."/>
        </authorList>
    </citation>
    <scope>NUCLEOTIDE SEQUENCE [LARGE SCALE GENOMIC DNA]</scope>
    <source>
        <strain evidence="4">DSM 45634</strain>
    </source>
</reference>
<proteinExistence type="predicted"/>
<accession>A0A0G3HL26</accession>
<dbReference type="PATRIC" id="fig|1072256.5.peg.1815"/>
<protein>
    <submittedName>
        <fullName evidence="3">Folate-binding protein</fullName>
    </submittedName>
</protein>
<dbReference type="EMBL" id="CP011546">
    <property type="protein sequence ID" value="AKK11812.1"/>
    <property type="molecule type" value="Genomic_DNA"/>
</dbReference>
<keyword evidence="4" id="KW-1185">Reference proteome</keyword>
<dbReference type="AlphaFoldDB" id="A0A0G3HL26"/>
<dbReference type="PANTHER" id="PTHR22602:SF0">
    <property type="entry name" value="TRANSFERASE CAF17, MITOCHONDRIAL-RELATED"/>
    <property type="match status" value="1"/>
</dbReference>
<gene>
    <name evidence="3" type="ORF">CUTER_09215</name>
</gene>
<dbReference type="Gene3D" id="2.40.30.160">
    <property type="match status" value="1"/>
</dbReference>
<dbReference type="NCBIfam" id="TIGR03317">
    <property type="entry name" value="ygfZ_signature"/>
    <property type="match status" value="1"/>
</dbReference>
<feature type="compositionally biased region" description="Basic and acidic residues" evidence="2">
    <location>
        <begin position="343"/>
        <end position="353"/>
    </location>
</feature>
<dbReference type="PANTHER" id="PTHR22602">
    <property type="entry name" value="TRANSFERASE CAF17, MITOCHONDRIAL-RELATED"/>
    <property type="match status" value="1"/>
</dbReference>
<evidence type="ECO:0000313" key="3">
    <source>
        <dbReference type="EMBL" id="AKK11812.1"/>
    </source>
</evidence>
<evidence type="ECO:0000256" key="1">
    <source>
        <dbReference type="ARBA" id="ARBA00022946"/>
    </source>
</evidence>
<dbReference type="KEGG" id="cut:CUTER_09215"/>
<dbReference type="SUPFAM" id="SSF103025">
    <property type="entry name" value="Folate-binding domain"/>
    <property type="match status" value="1"/>
</dbReference>
<dbReference type="STRING" id="1072256.CUTER_09215"/>
<name>A0A0G3HL26_9CORY</name>
<organism evidence="3 4">
    <name type="scientific">Corynebacterium uterequi</name>
    <dbReference type="NCBI Taxonomy" id="1072256"/>
    <lineage>
        <taxon>Bacteria</taxon>
        <taxon>Bacillati</taxon>
        <taxon>Actinomycetota</taxon>
        <taxon>Actinomycetes</taxon>
        <taxon>Mycobacteriales</taxon>
        <taxon>Corynebacteriaceae</taxon>
        <taxon>Corynebacterium</taxon>
    </lineage>
</organism>
<sequence>MVRMSGSYVSALLARPGAVPMSADTAVDVSGVAWHYGDPLGEQAAAHTGLAVVDRSHRGVLRVSGDDAATFLNTLLSQKLDDAAVGFAGGALDLDVQGHILHQIDVLRADDAFYLDVPSYQIDSLTEFLSRMVFWSKVEISRADLAVLTVLGDGELTVDTAVRNVELSSPEAARRRDLLVARTGLTDAVDALLADGARLAGLHAFTAERVRAGTPEARADLDDKSIPHEVPGFIGRGERVGSVHLVKGCYRGQETVARVENLGRSPRLLVRLHLDGSAPVDPTPGMEVRSGSRKVGRLGSVVHDYEYGLSALALVKRSALSAQLEVGESVAAQVDPGSLPAGDEAKAGRDAINRLRSGQGPTTPRKP</sequence>
<evidence type="ECO:0000313" key="4">
    <source>
        <dbReference type="Proteomes" id="UP000035548"/>
    </source>
</evidence>